<dbReference type="Pfam" id="PF13302">
    <property type="entry name" value="Acetyltransf_3"/>
    <property type="match status" value="1"/>
</dbReference>
<reference evidence="2 3" key="1">
    <citation type="submission" date="2014-07" db="EMBL/GenBank/DDBJ databases">
        <title>Draft genome sequence of Thalassospira profundimaris 35.</title>
        <authorList>
            <person name="Lai Q."/>
            <person name="Shao Z."/>
        </authorList>
    </citation>
    <scope>NUCLEOTIDE SEQUENCE [LARGE SCALE GENOMIC DNA]</scope>
    <source>
        <strain evidence="2 3">35</strain>
    </source>
</reference>
<protein>
    <submittedName>
        <fullName evidence="2">Acetyltransferase</fullName>
    </submittedName>
</protein>
<dbReference type="PANTHER" id="PTHR43792">
    <property type="entry name" value="GNAT FAMILY, PUTATIVE (AFU_ORTHOLOGUE AFUA_3G00765)-RELATED-RELATED"/>
    <property type="match status" value="1"/>
</dbReference>
<name>A0A367WBU4_9PROT</name>
<dbReference type="SUPFAM" id="SSF55729">
    <property type="entry name" value="Acyl-CoA N-acyltransferases (Nat)"/>
    <property type="match status" value="1"/>
</dbReference>
<dbReference type="AlphaFoldDB" id="A0A367WBU4"/>
<organism evidence="2 3">
    <name type="scientific">Thalassospira profundimaris</name>
    <dbReference type="NCBI Taxonomy" id="502049"/>
    <lineage>
        <taxon>Bacteria</taxon>
        <taxon>Pseudomonadati</taxon>
        <taxon>Pseudomonadota</taxon>
        <taxon>Alphaproteobacteria</taxon>
        <taxon>Rhodospirillales</taxon>
        <taxon>Thalassospiraceae</taxon>
        <taxon>Thalassospira</taxon>
    </lineage>
</organism>
<dbReference type="EMBL" id="JPWF01000004">
    <property type="protein sequence ID" value="RCK38002.1"/>
    <property type="molecule type" value="Genomic_DNA"/>
</dbReference>
<comment type="caution">
    <text evidence="2">The sequence shown here is derived from an EMBL/GenBank/DDBJ whole genome shotgun (WGS) entry which is preliminary data.</text>
</comment>
<feature type="domain" description="N-acetyltransferase" evidence="1">
    <location>
        <begin position="13"/>
        <end position="171"/>
    </location>
</feature>
<dbReference type="InterPro" id="IPR016181">
    <property type="entry name" value="Acyl_CoA_acyltransferase"/>
</dbReference>
<evidence type="ECO:0000259" key="1">
    <source>
        <dbReference type="PROSITE" id="PS51186"/>
    </source>
</evidence>
<dbReference type="GO" id="GO:0016747">
    <property type="term" value="F:acyltransferase activity, transferring groups other than amino-acyl groups"/>
    <property type="evidence" value="ECO:0007669"/>
    <property type="project" value="InterPro"/>
</dbReference>
<dbReference type="InterPro" id="IPR051531">
    <property type="entry name" value="N-acetyltransferase"/>
</dbReference>
<dbReference type="Proteomes" id="UP000253226">
    <property type="component" value="Unassembled WGS sequence"/>
</dbReference>
<sequence length="171" mass="19076">MNNPPLSVQGKRLLCSPVKVADIGDLFAFLGDASAMQFTHCDQTITDCQARVMAFEARRETDGFAPWVVRLHENQRIIGWGGLYIDPFDPDWGPEIGYFFHPDVWGQGLASELAGLAIDYARTQTALTTLTAFAHPENASSAKLLTKLGFSHVGFVRNMRRDHFRLILSHV</sequence>
<dbReference type="PROSITE" id="PS51186">
    <property type="entry name" value="GNAT"/>
    <property type="match status" value="1"/>
</dbReference>
<accession>A0A367WBU4</accession>
<dbReference type="Gene3D" id="3.40.630.30">
    <property type="match status" value="1"/>
</dbReference>
<dbReference type="PANTHER" id="PTHR43792:SF16">
    <property type="entry name" value="N-ACETYLTRANSFERASE DOMAIN-CONTAINING PROTEIN"/>
    <property type="match status" value="1"/>
</dbReference>
<dbReference type="OrthoDB" id="6293260at2"/>
<dbReference type="RefSeq" id="WP_114101800.1">
    <property type="nucleotide sequence ID" value="NZ_JPWF01000004.1"/>
</dbReference>
<evidence type="ECO:0000313" key="2">
    <source>
        <dbReference type="EMBL" id="RCK38002.1"/>
    </source>
</evidence>
<proteinExistence type="predicted"/>
<dbReference type="CDD" id="cd04301">
    <property type="entry name" value="NAT_SF"/>
    <property type="match status" value="1"/>
</dbReference>
<evidence type="ECO:0000313" key="3">
    <source>
        <dbReference type="Proteomes" id="UP000253226"/>
    </source>
</evidence>
<gene>
    <name evidence="2" type="ORF">TH19_08335</name>
</gene>
<dbReference type="InterPro" id="IPR000182">
    <property type="entry name" value="GNAT_dom"/>
</dbReference>
<keyword evidence="2" id="KW-0808">Transferase</keyword>